<accession>A0ABU6BRI3</accession>
<protein>
    <submittedName>
        <fullName evidence="2">TniQ family protein</fullName>
    </submittedName>
</protein>
<dbReference type="Pfam" id="PF06527">
    <property type="entry name" value="TniQ"/>
    <property type="match status" value="1"/>
</dbReference>
<evidence type="ECO:0000259" key="1">
    <source>
        <dbReference type="Pfam" id="PF06527"/>
    </source>
</evidence>
<dbReference type="Proteomes" id="UP001336015">
    <property type="component" value="Unassembled WGS sequence"/>
</dbReference>
<evidence type="ECO:0000313" key="2">
    <source>
        <dbReference type="EMBL" id="MEB3781950.1"/>
    </source>
</evidence>
<organism evidence="2 3">
    <name type="scientific">Pseudomonas paracarnis</name>
    <dbReference type="NCBI Taxonomy" id="2750625"/>
    <lineage>
        <taxon>Bacteria</taxon>
        <taxon>Pseudomonadati</taxon>
        <taxon>Pseudomonadota</taxon>
        <taxon>Gammaproteobacteria</taxon>
        <taxon>Pseudomonadales</taxon>
        <taxon>Pseudomonadaceae</taxon>
        <taxon>Pseudomonas</taxon>
    </lineage>
</organism>
<name>A0ABU6BRI3_9PSED</name>
<dbReference type="InterPro" id="IPR009492">
    <property type="entry name" value="TniQ"/>
</dbReference>
<comment type="caution">
    <text evidence="2">The sequence shown here is derived from an EMBL/GenBank/DDBJ whole genome shotgun (WGS) entry which is preliminary data.</text>
</comment>
<reference evidence="2 3" key="1">
    <citation type="journal article" date="2023" name="Int J Dairy Technol">
        <title>Genome based analysis of Pseudomonas paracarnis RQ057, a strain responsible for blue discoloration spoilage in processed cheese.</title>
        <authorList>
            <person name="Rodrigues Rd.S."/>
            <person name="Machado S.G."/>
            <person name="de Carvalho A.F."/>
            <person name="Nero L.A."/>
        </authorList>
    </citation>
    <scope>NUCLEOTIDE SEQUENCE [LARGE SCALE GENOMIC DNA]</scope>
    <source>
        <strain evidence="2 3">RQ057</strain>
    </source>
</reference>
<dbReference type="RefSeq" id="WP_324835650.1">
    <property type="nucleotide sequence ID" value="NZ_JAJGWQ010000002.1"/>
</dbReference>
<proteinExistence type="predicted"/>
<keyword evidence="3" id="KW-1185">Reference proteome</keyword>
<evidence type="ECO:0000313" key="3">
    <source>
        <dbReference type="Proteomes" id="UP001336015"/>
    </source>
</evidence>
<gene>
    <name evidence="2" type="ORF">LLW09_05155</name>
</gene>
<feature type="domain" description="TniQ" evidence="1">
    <location>
        <begin position="8"/>
        <end position="67"/>
    </location>
</feature>
<feature type="non-terminal residue" evidence="2">
    <location>
        <position position="68"/>
    </location>
</feature>
<dbReference type="EMBL" id="JAJGWQ010000002">
    <property type="protein sequence ID" value="MEB3781950.1"/>
    <property type="molecule type" value="Genomic_DNA"/>
</dbReference>
<sequence>MKPAPRWPLHPAPREAEALSSWLNRVALCYHMEVSELLEHDLGHGQVDDLDTAPPLALLAMLSQRSGI</sequence>